<dbReference type="AlphaFoldDB" id="A0A1F4T7N7"/>
<gene>
    <name evidence="1" type="ORF">A3K49_07500</name>
</gene>
<reference evidence="1 2" key="1">
    <citation type="journal article" date="2016" name="Nat. Commun.">
        <title>Thousands of microbial genomes shed light on interconnected biogeochemical processes in an aquifer system.</title>
        <authorList>
            <person name="Anantharaman K."/>
            <person name="Brown C.T."/>
            <person name="Hug L.A."/>
            <person name="Sharon I."/>
            <person name="Castelle C.J."/>
            <person name="Probst A.J."/>
            <person name="Thomas B.C."/>
            <person name="Singh A."/>
            <person name="Wilkins M.J."/>
            <person name="Karaoz U."/>
            <person name="Brodie E.L."/>
            <person name="Williams K.H."/>
            <person name="Hubbard S.S."/>
            <person name="Banfield J.F."/>
        </authorList>
    </citation>
    <scope>NUCLEOTIDE SEQUENCE [LARGE SCALE GENOMIC DNA]</scope>
</reference>
<comment type="caution">
    <text evidence="1">The sequence shown here is derived from an EMBL/GenBank/DDBJ whole genome shotgun (WGS) entry which is preliminary data.</text>
</comment>
<organism evidence="1 2">
    <name type="scientific">candidate division WOR-1 bacterium RIFOXYC12_FULL_54_18</name>
    <dbReference type="NCBI Taxonomy" id="1802584"/>
    <lineage>
        <taxon>Bacteria</taxon>
        <taxon>Bacillati</taxon>
        <taxon>Saganbacteria</taxon>
    </lineage>
</organism>
<dbReference type="EMBL" id="MEUG01000001">
    <property type="protein sequence ID" value="OGC28772.1"/>
    <property type="molecule type" value="Genomic_DNA"/>
</dbReference>
<protein>
    <submittedName>
        <fullName evidence="1">Uncharacterized protein</fullName>
    </submittedName>
</protein>
<sequence length="276" mass="31503">MMKFIKKTYDNLTAMIIGTTKLKSTGLIRFNLLGSTPSFKASQYLGRIWGIERNFHPVHRGVAILRSLIPEGYLPLRVLLENRKRSNPFSISNSFAVLIQRNLGSLSGPNATEADKLWPEHLPLLKKFLGDIDHDPKRRFESITYDELRALNARCQLEFDKVPRLRLAARENTKATARTIVARIDDLKDIVGTLITEPLVPLRILMLPFEQEVSRGQLLRFIRNTKIEAPEDGLLLDQTEEVITLLLKYQKDKLTYETLKAVNRTVQGAIRDKLSA</sequence>
<proteinExistence type="predicted"/>
<name>A0A1F4T7N7_UNCSA</name>
<accession>A0A1F4T7N7</accession>
<dbReference type="Proteomes" id="UP000178602">
    <property type="component" value="Unassembled WGS sequence"/>
</dbReference>
<evidence type="ECO:0000313" key="1">
    <source>
        <dbReference type="EMBL" id="OGC28772.1"/>
    </source>
</evidence>
<evidence type="ECO:0000313" key="2">
    <source>
        <dbReference type="Proteomes" id="UP000178602"/>
    </source>
</evidence>